<organism evidence="2 3">
    <name type="scientific">Streptomyces albireticuli</name>
    <dbReference type="NCBI Taxonomy" id="1940"/>
    <lineage>
        <taxon>Bacteria</taxon>
        <taxon>Bacillati</taxon>
        <taxon>Actinomycetota</taxon>
        <taxon>Actinomycetes</taxon>
        <taxon>Kitasatosporales</taxon>
        <taxon>Streptomycetaceae</taxon>
        <taxon>Streptomyces</taxon>
    </lineage>
</organism>
<evidence type="ECO:0000313" key="3">
    <source>
        <dbReference type="Proteomes" id="UP000195755"/>
    </source>
</evidence>
<dbReference type="SMART" id="SM00866">
    <property type="entry name" value="UTRA"/>
    <property type="match status" value="1"/>
</dbReference>
<dbReference type="GO" id="GO:0045892">
    <property type="term" value="P:negative regulation of DNA-templated transcription"/>
    <property type="evidence" value="ECO:0007669"/>
    <property type="project" value="TreeGrafter"/>
</dbReference>
<sequence>MIDEGVGRRPVRPLRRKGIQRLAEGTWGSGRSIWASEIEDRTLAVDRIDVTEAAAPEHVADVLGLAPNAAVCVRSRRFVLDGKPVLLSTSYLSAELVAGSPIVREDTGPGGTYARLAELGCKPVRFREEIRCRMPSGDEAERLGLAQGTPVVLICRTAFAQDGKAVEVNEMTLDAAAYVLEYEFDGPA</sequence>
<feature type="domain" description="UbiC transcription regulator-associated" evidence="1">
    <location>
        <begin position="35"/>
        <end position="179"/>
    </location>
</feature>
<evidence type="ECO:0000313" key="2">
    <source>
        <dbReference type="EMBL" id="ARZ70335.1"/>
    </source>
</evidence>
<protein>
    <submittedName>
        <fullName evidence="2">GntR family transcriptional regulator</fullName>
    </submittedName>
</protein>
<dbReference type="Gene3D" id="3.40.1410.10">
    <property type="entry name" value="Chorismate lyase-like"/>
    <property type="match status" value="1"/>
</dbReference>
<dbReference type="GO" id="GO:0003677">
    <property type="term" value="F:DNA binding"/>
    <property type="evidence" value="ECO:0007669"/>
    <property type="project" value="InterPro"/>
</dbReference>
<dbReference type="Proteomes" id="UP000195755">
    <property type="component" value="Chromosome"/>
</dbReference>
<dbReference type="KEGG" id="salj:SMD11_4742"/>
<dbReference type="SUPFAM" id="SSF64288">
    <property type="entry name" value="Chorismate lyase-like"/>
    <property type="match status" value="1"/>
</dbReference>
<dbReference type="InterPro" id="IPR011663">
    <property type="entry name" value="UTRA"/>
</dbReference>
<dbReference type="PANTHER" id="PTHR44846">
    <property type="entry name" value="MANNOSYL-D-GLYCERATE TRANSPORT/METABOLISM SYSTEM REPRESSOR MNGR-RELATED"/>
    <property type="match status" value="1"/>
</dbReference>
<reference evidence="2 3" key="1">
    <citation type="submission" date="2017-06" db="EMBL/GenBank/DDBJ databases">
        <title>Streptomyces albireticuli Genome sequencing and assembly.</title>
        <authorList>
            <person name="Wang Y."/>
            <person name="Du B."/>
            <person name="Ding Y."/>
            <person name="Liu H."/>
            <person name="Hou Q."/>
            <person name="Liu K."/>
            <person name="Yao L."/>
            <person name="Wang C."/>
        </authorList>
    </citation>
    <scope>NUCLEOTIDE SEQUENCE [LARGE SCALE GENOMIC DNA]</scope>
    <source>
        <strain evidence="2 3">MDJK11</strain>
    </source>
</reference>
<accession>A0A1Z2L7R9</accession>
<dbReference type="Pfam" id="PF07702">
    <property type="entry name" value="UTRA"/>
    <property type="match status" value="1"/>
</dbReference>
<dbReference type="PANTHER" id="PTHR44846:SF17">
    <property type="entry name" value="GNTR-FAMILY TRANSCRIPTIONAL REGULATOR"/>
    <property type="match status" value="1"/>
</dbReference>
<name>A0A1Z2L7R9_9ACTN</name>
<proteinExistence type="predicted"/>
<dbReference type="AlphaFoldDB" id="A0A1Z2L7R9"/>
<dbReference type="OrthoDB" id="3214900at2"/>
<dbReference type="InterPro" id="IPR028978">
    <property type="entry name" value="Chorismate_lyase_/UTRA_dom_sf"/>
</dbReference>
<evidence type="ECO:0000259" key="1">
    <source>
        <dbReference type="SMART" id="SM00866"/>
    </source>
</evidence>
<dbReference type="EMBL" id="CP021744">
    <property type="protein sequence ID" value="ARZ70335.1"/>
    <property type="molecule type" value="Genomic_DNA"/>
</dbReference>
<gene>
    <name evidence="2" type="ORF">SMD11_4742</name>
</gene>
<dbReference type="InterPro" id="IPR050679">
    <property type="entry name" value="Bact_HTH_transcr_reg"/>
</dbReference>